<dbReference type="SUPFAM" id="SSF54695">
    <property type="entry name" value="POZ domain"/>
    <property type="match status" value="1"/>
</dbReference>
<comment type="caution">
    <text evidence="3">The sequence shown here is derived from an EMBL/GenBank/DDBJ whole genome shotgun (WGS) entry which is preliminary data.</text>
</comment>
<gene>
    <name evidence="3" type="primary">BTBD6</name>
    <name evidence="3" type="ORF">Ciccas_012162</name>
</gene>
<dbReference type="AlphaFoldDB" id="A0ABD2PP62"/>
<dbReference type="PANTHER" id="PTHR45774">
    <property type="entry name" value="BTB/POZ DOMAIN-CONTAINING"/>
    <property type="match status" value="1"/>
</dbReference>
<keyword evidence="4" id="KW-1185">Reference proteome</keyword>
<dbReference type="Gene3D" id="3.30.710.10">
    <property type="entry name" value="Potassium Channel Kv1.1, Chain A"/>
    <property type="match status" value="1"/>
</dbReference>
<evidence type="ECO:0000256" key="1">
    <source>
        <dbReference type="SAM" id="MobiDB-lite"/>
    </source>
</evidence>
<feature type="compositionally biased region" description="Low complexity" evidence="1">
    <location>
        <begin position="1"/>
        <end position="16"/>
    </location>
</feature>
<organism evidence="3 4">
    <name type="scientific">Cichlidogyrus casuarinus</name>
    <dbReference type="NCBI Taxonomy" id="1844966"/>
    <lineage>
        <taxon>Eukaryota</taxon>
        <taxon>Metazoa</taxon>
        <taxon>Spiralia</taxon>
        <taxon>Lophotrochozoa</taxon>
        <taxon>Platyhelminthes</taxon>
        <taxon>Monogenea</taxon>
        <taxon>Monopisthocotylea</taxon>
        <taxon>Dactylogyridea</taxon>
        <taxon>Ancyrocephalidae</taxon>
        <taxon>Cichlidogyrus</taxon>
    </lineage>
</organism>
<feature type="compositionally biased region" description="Low complexity" evidence="1">
    <location>
        <begin position="101"/>
        <end position="110"/>
    </location>
</feature>
<proteinExistence type="predicted"/>
<dbReference type="InterPro" id="IPR000210">
    <property type="entry name" value="BTB/POZ_dom"/>
</dbReference>
<dbReference type="SMART" id="SM00225">
    <property type="entry name" value="BTB"/>
    <property type="match status" value="1"/>
</dbReference>
<dbReference type="Proteomes" id="UP001626550">
    <property type="component" value="Unassembled WGS sequence"/>
</dbReference>
<feature type="compositionally biased region" description="Basic and acidic residues" evidence="1">
    <location>
        <begin position="115"/>
        <end position="137"/>
    </location>
</feature>
<dbReference type="SMART" id="SM00875">
    <property type="entry name" value="BACK"/>
    <property type="match status" value="1"/>
</dbReference>
<dbReference type="InterPro" id="IPR011705">
    <property type="entry name" value="BACK"/>
</dbReference>
<dbReference type="Pfam" id="PF07707">
    <property type="entry name" value="BACK"/>
    <property type="match status" value="1"/>
</dbReference>
<dbReference type="EMBL" id="JBJKFK010004076">
    <property type="protein sequence ID" value="KAL3309293.1"/>
    <property type="molecule type" value="Genomic_DNA"/>
</dbReference>
<evidence type="ECO:0000313" key="4">
    <source>
        <dbReference type="Proteomes" id="UP001626550"/>
    </source>
</evidence>
<accession>A0ABD2PP62</accession>
<evidence type="ECO:0000313" key="3">
    <source>
        <dbReference type="EMBL" id="KAL3309293.1"/>
    </source>
</evidence>
<dbReference type="InterPro" id="IPR011333">
    <property type="entry name" value="SKP1/BTB/POZ_sf"/>
</dbReference>
<reference evidence="3 4" key="1">
    <citation type="submission" date="2024-11" db="EMBL/GenBank/DDBJ databases">
        <title>Adaptive evolution of stress response genes in parasites aligns with host niche diversity.</title>
        <authorList>
            <person name="Hahn C."/>
            <person name="Resl P."/>
        </authorList>
    </citation>
    <scope>NUCLEOTIDE SEQUENCE [LARGE SCALE GENOMIC DNA]</scope>
    <source>
        <strain evidence="3">EGGRZ-B1_66</strain>
        <tissue evidence="3">Body</tissue>
    </source>
</reference>
<dbReference type="Gene3D" id="1.25.40.420">
    <property type="match status" value="1"/>
</dbReference>
<evidence type="ECO:0000259" key="2">
    <source>
        <dbReference type="PROSITE" id="PS50097"/>
    </source>
</evidence>
<dbReference type="PANTHER" id="PTHR45774:SF4">
    <property type="entry name" value="AXUNDEAD, ISOFORM F"/>
    <property type="match status" value="1"/>
</dbReference>
<feature type="region of interest" description="Disordered" evidence="1">
    <location>
        <begin position="1"/>
        <end position="21"/>
    </location>
</feature>
<dbReference type="PROSITE" id="PS50097">
    <property type="entry name" value="BTB"/>
    <property type="match status" value="1"/>
</dbReference>
<name>A0ABD2PP62_9PLAT</name>
<sequence>MPTSSKSNSKSPSAKGKTVKEEKTVDRFVPLPVGIMREKLSFILESKLRPDISFVLGTETFVAHRSILQGESSVFQALFHRMDQRDWTIPEPAVKATPDASQKSKSGSLPKKSKSASDKRPDSKLEKSGGKSDEKKKTGSQGSWVEARVLPERLQDEIKDGNTVVIHDIHPCGFLKLLRSTSSPLPSKNGSFLLLIFRYIYLDDLLFECHEQAIQTIRAANKYLVPLLVKAGISYLQTVLNLDNIWDVISVACEYHAELLKSMCLREIVMHTSEVLASKRFLSVPKDVVELILQQDMLNVHEFELFHRVMAWAEARCDHMCLKVCSSNQRVCLSEPIFSLIRFPTMTVEEFAINIADNDVLTLDERIAIMGYFITGNKLLHKFSYKARTRPDPDQVNQLSAIF</sequence>
<feature type="domain" description="BTB" evidence="2">
    <location>
        <begin position="50"/>
        <end position="79"/>
    </location>
</feature>
<dbReference type="Pfam" id="PF00651">
    <property type="entry name" value="BTB"/>
    <property type="match status" value="1"/>
</dbReference>
<feature type="region of interest" description="Disordered" evidence="1">
    <location>
        <begin position="91"/>
        <end position="142"/>
    </location>
</feature>
<protein>
    <submittedName>
        <fullName evidence="3">BTB (POZ) domain containing 6</fullName>
    </submittedName>
</protein>